<gene>
    <name evidence="9" type="ORF">LTR62_003434</name>
</gene>
<dbReference type="InterPro" id="IPR000326">
    <property type="entry name" value="PAP2/HPO"/>
</dbReference>
<name>A0AAN7YKL0_9PEZI</name>
<evidence type="ECO:0000256" key="3">
    <source>
        <dbReference type="ARBA" id="ARBA00022692"/>
    </source>
</evidence>
<sequence length="320" mass="35489">MAGDTAKRSSNKPSPESSGIYDSIQRFWTKSYAGDYTGLILLLAAYLLIQFFGEPFHRLFRLDDPRLGFPHAEVERVSVSYLFLYAGLLPLLTLIAWALIFRPSAHKAHVTILGLFITIFLTCFITDVIKDAVGRPRPDLVARCKADLTAPLHELVSVDVCTETNHHVLHDGWRSFPSGHSSFAFAGLGYLAMFFGSQTHVLRARADLAVVLLCLAPLLGAGLIAMSRLEDYRHDYADVLFGSLIGFSVAYFNWRRYYPSLMSRGCDEPHAGPGSRTGSPSGGEGGFRRVRDEEEGFVAEAGRFSIGDDEVEAFERSRSR</sequence>
<comment type="subcellular location">
    <subcellularLocation>
        <location evidence="1">Membrane</location>
        <topology evidence="1">Multi-pass membrane protein</topology>
    </subcellularLocation>
</comment>
<dbReference type="AlphaFoldDB" id="A0AAN7YKL0"/>
<dbReference type="GO" id="GO:0006644">
    <property type="term" value="P:phospholipid metabolic process"/>
    <property type="evidence" value="ECO:0007669"/>
    <property type="project" value="InterPro"/>
</dbReference>
<dbReference type="EMBL" id="JAVRRL010000024">
    <property type="protein sequence ID" value="KAK5113335.1"/>
    <property type="molecule type" value="Genomic_DNA"/>
</dbReference>
<dbReference type="Proteomes" id="UP001310890">
    <property type="component" value="Unassembled WGS sequence"/>
</dbReference>
<protein>
    <recommendedName>
        <fullName evidence="8">Phosphatidic acid phosphatase type 2/haloperoxidase domain-containing protein</fullName>
    </recommendedName>
</protein>
<organism evidence="9 10">
    <name type="scientific">Meristemomyces frigidus</name>
    <dbReference type="NCBI Taxonomy" id="1508187"/>
    <lineage>
        <taxon>Eukaryota</taxon>
        <taxon>Fungi</taxon>
        <taxon>Dikarya</taxon>
        <taxon>Ascomycota</taxon>
        <taxon>Pezizomycotina</taxon>
        <taxon>Dothideomycetes</taxon>
        <taxon>Dothideomycetidae</taxon>
        <taxon>Mycosphaerellales</taxon>
        <taxon>Teratosphaeriaceae</taxon>
        <taxon>Meristemomyces</taxon>
    </lineage>
</organism>
<evidence type="ECO:0000256" key="5">
    <source>
        <dbReference type="ARBA" id="ARBA00023136"/>
    </source>
</evidence>
<dbReference type="Gene3D" id="1.20.144.10">
    <property type="entry name" value="Phosphatidic acid phosphatase type 2/haloperoxidase"/>
    <property type="match status" value="1"/>
</dbReference>
<feature type="transmembrane region" description="Helical" evidence="7">
    <location>
        <begin position="235"/>
        <end position="254"/>
    </location>
</feature>
<evidence type="ECO:0000313" key="10">
    <source>
        <dbReference type="Proteomes" id="UP001310890"/>
    </source>
</evidence>
<evidence type="ECO:0000259" key="8">
    <source>
        <dbReference type="SMART" id="SM00014"/>
    </source>
</evidence>
<dbReference type="PANTHER" id="PTHR10165">
    <property type="entry name" value="LIPID PHOSPHATE PHOSPHATASE"/>
    <property type="match status" value="1"/>
</dbReference>
<keyword evidence="4 7" id="KW-1133">Transmembrane helix</keyword>
<evidence type="ECO:0000256" key="2">
    <source>
        <dbReference type="ARBA" id="ARBA00008816"/>
    </source>
</evidence>
<dbReference type="Pfam" id="PF01569">
    <property type="entry name" value="PAP2"/>
    <property type="match status" value="1"/>
</dbReference>
<dbReference type="SMART" id="SM00014">
    <property type="entry name" value="acidPPc"/>
    <property type="match status" value="1"/>
</dbReference>
<dbReference type="CDD" id="cd03390">
    <property type="entry name" value="PAP2_containing_1_like"/>
    <property type="match status" value="1"/>
</dbReference>
<dbReference type="GO" id="GO:0008195">
    <property type="term" value="F:phosphatidate phosphatase activity"/>
    <property type="evidence" value="ECO:0007669"/>
    <property type="project" value="TreeGrafter"/>
</dbReference>
<feature type="transmembrane region" description="Helical" evidence="7">
    <location>
        <begin position="208"/>
        <end position="229"/>
    </location>
</feature>
<dbReference type="PANTHER" id="PTHR10165:SF35">
    <property type="entry name" value="RE23632P"/>
    <property type="match status" value="1"/>
</dbReference>
<keyword evidence="3 7" id="KW-0812">Transmembrane</keyword>
<evidence type="ECO:0000256" key="6">
    <source>
        <dbReference type="SAM" id="MobiDB-lite"/>
    </source>
</evidence>
<evidence type="ECO:0000256" key="4">
    <source>
        <dbReference type="ARBA" id="ARBA00022989"/>
    </source>
</evidence>
<dbReference type="GO" id="GO:0046839">
    <property type="term" value="P:phospholipid dephosphorylation"/>
    <property type="evidence" value="ECO:0007669"/>
    <property type="project" value="TreeGrafter"/>
</dbReference>
<evidence type="ECO:0000256" key="1">
    <source>
        <dbReference type="ARBA" id="ARBA00004141"/>
    </source>
</evidence>
<feature type="transmembrane region" description="Helical" evidence="7">
    <location>
        <begin position="108"/>
        <end position="129"/>
    </location>
</feature>
<evidence type="ECO:0000256" key="7">
    <source>
        <dbReference type="SAM" id="Phobius"/>
    </source>
</evidence>
<keyword evidence="5 7" id="KW-0472">Membrane</keyword>
<feature type="domain" description="Phosphatidic acid phosphatase type 2/haloperoxidase" evidence="8">
    <location>
        <begin position="112"/>
        <end position="254"/>
    </location>
</feature>
<comment type="similarity">
    <text evidence="2">Belongs to the PA-phosphatase related phosphoesterase family.</text>
</comment>
<dbReference type="InterPro" id="IPR036938">
    <property type="entry name" value="PAP2/HPO_sf"/>
</dbReference>
<comment type="caution">
    <text evidence="9">The sequence shown here is derived from an EMBL/GenBank/DDBJ whole genome shotgun (WGS) entry which is preliminary data.</text>
</comment>
<reference evidence="9" key="1">
    <citation type="submission" date="2023-08" db="EMBL/GenBank/DDBJ databases">
        <title>Black Yeasts Isolated from many extreme environments.</title>
        <authorList>
            <person name="Coleine C."/>
            <person name="Stajich J.E."/>
            <person name="Selbmann L."/>
        </authorList>
    </citation>
    <scope>NUCLEOTIDE SEQUENCE</scope>
    <source>
        <strain evidence="9">CCFEE 5401</strain>
    </source>
</reference>
<dbReference type="SUPFAM" id="SSF48317">
    <property type="entry name" value="Acid phosphatase/Vanadium-dependent haloperoxidase"/>
    <property type="match status" value="1"/>
</dbReference>
<proteinExistence type="inferred from homology"/>
<feature type="transmembrane region" description="Helical" evidence="7">
    <location>
        <begin position="36"/>
        <end position="53"/>
    </location>
</feature>
<feature type="region of interest" description="Disordered" evidence="6">
    <location>
        <begin position="268"/>
        <end position="288"/>
    </location>
</feature>
<feature type="transmembrane region" description="Helical" evidence="7">
    <location>
        <begin position="82"/>
        <end position="101"/>
    </location>
</feature>
<feature type="transmembrane region" description="Helical" evidence="7">
    <location>
        <begin position="179"/>
        <end position="196"/>
    </location>
</feature>
<accession>A0AAN7YKL0</accession>
<dbReference type="GO" id="GO:0016020">
    <property type="term" value="C:membrane"/>
    <property type="evidence" value="ECO:0007669"/>
    <property type="project" value="UniProtKB-SubCell"/>
</dbReference>
<dbReference type="InterPro" id="IPR043216">
    <property type="entry name" value="PAP-like"/>
</dbReference>
<evidence type="ECO:0000313" key="9">
    <source>
        <dbReference type="EMBL" id="KAK5113335.1"/>
    </source>
</evidence>